<evidence type="ECO:0000313" key="5">
    <source>
        <dbReference type="Proteomes" id="UP000004703"/>
    </source>
</evidence>
<organism evidence="4 5">
    <name type="scientific">Roseibium alexandrii (strain DSM 17067 / NCIMB 14079 / DFL-11)</name>
    <name type="common">Labrenzia alexandrii</name>
    <dbReference type="NCBI Taxonomy" id="244592"/>
    <lineage>
        <taxon>Bacteria</taxon>
        <taxon>Pseudomonadati</taxon>
        <taxon>Pseudomonadota</taxon>
        <taxon>Alphaproteobacteria</taxon>
        <taxon>Hyphomicrobiales</taxon>
        <taxon>Stappiaceae</taxon>
        <taxon>Roseibium</taxon>
    </lineage>
</organism>
<dbReference type="InterPro" id="IPR050469">
    <property type="entry name" value="Diguanylate_Cyclase"/>
</dbReference>
<dbReference type="InterPro" id="IPR029016">
    <property type="entry name" value="GAF-like_dom_sf"/>
</dbReference>
<feature type="domain" description="GGDEF" evidence="3">
    <location>
        <begin position="281"/>
        <end position="413"/>
    </location>
</feature>
<dbReference type="Gene3D" id="3.30.70.270">
    <property type="match status" value="1"/>
</dbReference>
<evidence type="ECO:0000256" key="2">
    <source>
        <dbReference type="ARBA" id="ARBA00034247"/>
    </source>
</evidence>
<reference evidence="4 5" key="1">
    <citation type="submission" date="2008-01" db="EMBL/GenBank/DDBJ databases">
        <authorList>
            <person name="Wagner-Dobler I."/>
            <person name="Ferriera S."/>
            <person name="Johnson J."/>
            <person name="Kravitz S."/>
            <person name="Beeson K."/>
            <person name="Sutton G."/>
            <person name="Rogers Y.-H."/>
            <person name="Friedman R."/>
            <person name="Frazier M."/>
            <person name="Venter J.C."/>
        </authorList>
    </citation>
    <scope>NUCLEOTIDE SEQUENCE [LARGE SCALE GENOMIC DNA]</scope>
    <source>
        <strain evidence="5">DSM 17067 / NCIMB 14079 / DFL-11</strain>
    </source>
</reference>
<dbReference type="FunFam" id="3.30.70.270:FF:000001">
    <property type="entry name" value="Diguanylate cyclase domain protein"/>
    <property type="match status" value="1"/>
</dbReference>
<evidence type="ECO:0000259" key="3">
    <source>
        <dbReference type="PROSITE" id="PS50887"/>
    </source>
</evidence>
<dbReference type="NCBIfam" id="TIGR00254">
    <property type="entry name" value="GGDEF"/>
    <property type="match status" value="1"/>
</dbReference>
<evidence type="ECO:0000256" key="1">
    <source>
        <dbReference type="ARBA" id="ARBA00012528"/>
    </source>
</evidence>
<comment type="caution">
    <text evidence="4">The sequence shown here is derived from an EMBL/GenBank/DDBJ whole genome shotgun (WGS) entry which is preliminary data.</text>
</comment>
<dbReference type="Gene3D" id="3.30.450.40">
    <property type="match status" value="1"/>
</dbReference>
<dbReference type="PANTHER" id="PTHR45138:SF9">
    <property type="entry name" value="DIGUANYLATE CYCLASE DGCM-RELATED"/>
    <property type="match status" value="1"/>
</dbReference>
<proteinExistence type="predicted"/>
<dbReference type="AlphaFoldDB" id="A0A5E8GYI6"/>
<dbReference type="EMBL" id="ACCU02000002">
    <property type="protein sequence ID" value="EEE44803.2"/>
    <property type="molecule type" value="Genomic_DNA"/>
</dbReference>
<dbReference type="PANTHER" id="PTHR45138">
    <property type="entry name" value="REGULATORY COMPONENTS OF SENSORY TRANSDUCTION SYSTEM"/>
    <property type="match status" value="1"/>
</dbReference>
<dbReference type="EC" id="2.7.7.65" evidence="1"/>
<dbReference type="PROSITE" id="PS50887">
    <property type="entry name" value="GGDEF"/>
    <property type="match status" value="1"/>
</dbReference>
<dbReference type="Pfam" id="PF00990">
    <property type="entry name" value="GGDEF"/>
    <property type="match status" value="1"/>
</dbReference>
<dbReference type="InterPro" id="IPR000160">
    <property type="entry name" value="GGDEF_dom"/>
</dbReference>
<dbReference type="InterPro" id="IPR043128">
    <property type="entry name" value="Rev_trsase/Diguanyl_cyclase"/>
</dbReference>
<reference evidence="4 5" key="2">
    <citation type="submission" date="2013-04" db="EMBL/GenBank/DDBJ databases">
        <authorList>
            <person name="Fiebig A."/>
            <person name="Pradella S."/>
            <person name="Wagner-Doebler I."/>
        </authorList>
    </citation>
    <scope>NUCLEOTIDE SEQUENCE [LARGE SCALE GENOMIC DNA]</scope>
    <source>
        <strain evidence="5">DSM 17067 / NCIMB 14079 / DFL-11</strain>
    </source>
</reference>
<comment type="catalytic activity">
    <reaction evidence="2">
        <text>2 GTP = 3',3'-c-di-GMP + 2 diphosphate</text>
        <dbReference type="Rhea" id="RHEA:24898"/>
        <dbReference type="ChEBI" id="CHEBI:33019"/>
        <dbReference type="ChEBI" id="CHEBI:37565"/>
        <dbReference type="ChEBI" id="CHEBI:58805"/>
        <dbReference type="EC" id="2.7.7.65"/>
    </reaction>
</comment>
<dbReference type="SUPFAM" id="SSF55781">
    <property type="entry name" value="GAF domain-like"/>
    <property type="match status" value="1"/>
</dbReference>
<dbReference type="CDD" id="cd01949">
    <property type="entry name" value="GGDEF"/>
    <property type="match status" value="1"/>
</dbReference>
<dbReference type="InterPro" id="IPR003018">
    <property type="entry name" value="GAF"/>
</dbReference>
<dbReference type="GO" id="GO:0052621">
    <property type="term" value="F:diguanylate cyclase activity"/>
    <property type="evidence" value="ECO:0007669"/>
    <property type="project" value="UniProtKB-EC"/>
</dbReference>
<dbReference type="SUPFAM" id="SSF55073">
    <property type="entry name" value="Nucleotide cyclase"/>
    <property type="match status" value="1"/>
</dbReference>
<dbReference type="InterPro" id="IPR029787">
    <property type="entry name" value="Nucleotide_cyclase"/>
</dbReference>
<gene>
    <name evidence="4" type="ORF">SADFL11_2091</name>
</gene>
<name>A0A5E8GYI6_ROSAD</name>
<accession>A0A5E8GYI6</accession>
<dbReference type="Pfam" id="PF13185">
    <property type="entry name" value="GAF_2"/>
    <property type="match status" value="1"/>
</dbReference>
<dbReference type="SMART" id="SM00267">
    <property type="entry name" value="GGDEF"/>
    <property type="match status" value="1"/>
</dbReference>
<dbReference type="RefSeq" id="WP_040450728.1">
    <property type="nucleotide sequence ID" value="NZ_CM011002.1"/>
</dbReference>
<sequence>MSKPHNQPVTYEDLQRLEVYGSALRQMRKMQFDGIPVPDHVSGPLDTFGEELAELGDWLEQRFEQFHKLQTLSEEIGSELFAENVLDRIYKTFSTLIPYDRIGCALLEENGARVRAFWAKADYPDMRISKNYAASMSGSSLQTILATGEPRIINDLEAYQRDNPGSKATRTILAEGILSNLTCPLIANGKPLGFLFFSSREKNTYRDLHHDIFLQIAGQVSVLIEKSLLYQQLYELNGQLMEAHQKLKDQAMHDALTGVLNRGAIFNLLESELCKAARTQAPLVVIMADLDHFKSINDRFGHLAGDEVLRTVAATIKDTLRGYDHVGRYGGEEFLILLSGTDTNMAVDVAERIRGTVANLEIMHKDGPIRPTISQGLALSDPSGTAEQVIARADAALYKAKEDGRNCHRLAPNG</sequence>
<dbReference type="Proteomes" id="UP000004703">
    <property type="component" value="Chromosome"/>
</dbReference>
<protein>
    <recommendedName>
        <fullName evidence="1">diguanylate cyclase</fullName>
        <ecNumber evidence="1">2.7.7.65</ecNumber>
    </recommendedName>
</protein>
<evidence type="ECO:0000313" key="4">
    <source>
        <dbReference type="EMBL" id="EEE44803.2"/>
    </source>
</evidence>